<proteinExistence type="inferred from homology"/>
<reference evidence="5" key="1">
    <citation type="journal article" date="2019" name="Int. J. Syst. Evol. Microbiol.">
        <title>The Global Catalogue of Microorganisms (GCM) 10K type strain sequencing project: providing services to taxonomists for standard genome sequencing and annotation.</title>
        <authorList>
            <consortium name="The Broad Institute Genomics Platform"/>
            <consortium name="The Broad Institute Genome Sequencing Center for Infectious Disease"/>
            <person name="Wu L."/>
            <person name="Ma J."/>
        </authorList>
    </citation>
    <scope>NUCLEOTIDE SEQUENCE [LARGE SCALE GENOMIC DNA]</scope>
    <source>
        <strain evidence="5">CGMCC 4.7682</strain>
    </source>
</reference>
<evidence type="ECO:0000313" key="5">
    <source>
        <dbReference type="Proteomes" id="UP001595764"/>
    </source>
</evidence>
<dbReference type="RefSeq" id="WP_377871438.1">
    <property type="nucleotide sequence ID" value="NZ_JBHMAY010000029.1"/>
</dbReference>
<comment type="caution">
    <text evidence="4">The sequence shown here is derived from an EMBL/GenBank/DDBJ whole genome shotgun (WGS) entry which is preliminary data.</text>
</comment>
<dbReference type="NCBIfam" id="TIGR00369">
    <property type="entry name" value="unchar_dom_1"/>
    <property type="match status" value="1"/>
</dbReference>
<comment type="similarity">
    <text evidence="1">Belongs to the thioesterase PaaI family.</text>
</comment>
<gene>
    <name evidence="4" type="ORF">ACFORO_20695</name>
</gene>
<dbReference type="PANTHER" id="PTHR21660:SF1">
    <property type="entry name" value="ACYL-COENZYME A THIOESTERASE 13"/>
    <property type="match status" value="1"/>
</dbReference>
<dbReference type="InterPro" id="IPR003736">
    <property type="entry name" value="PAAI_dom"/>
</dbReference>
<dbReference type="SUPFAM" id="SSF54637">
    <property type="entry name" value="Thioesterase/thiol ester dehydrase-isomerase"/>
    <property type="match status" value="1"/>
</dbReference>
<evidence type="ECO:0000259" key="3">
    <source>
        <dbReference type="Pfam" id="PF03061"/>
    </source>
</evidence>
<sequence length="135" mass="14509">MDTVRAQEIIDGSPFGPWWGFTVRAVDPGVATLSLPARPEFFRPGNVLQGGCAMTLADVTCWIAILSVIGPDEPAVTVNMTTAFLGAARSDLTCESSLTRTGRRTIYGTATVTDDAGRQVSHHTLTYLRPGREAR</sequence>
<dbReference type="InterPro" id="IPR029069">
    <property type="entry name" value="HotDog_dom_sf"/>
</dbReference>
<evidence type="ECO:0000313" key="4">
    <source>
        <dbReference type="EMBL" id="MFC3512598.1"/>
    </source>
</evidence>
<keyword evidence="2 4" id="KW-0378">Hydrolase</keyword>
<dbReference type="CDD" id="cd03443">
    <property type="entry name" value="PaaI_thioesterase"/>
    <property type="match status" value="1"/>
</dbReference>
<dbReference type="GO" id="GO:0016787">
    <property type="term" value="F:hydrolase activity"/>
    <property type="evidence" value="ECO:0007669"/>
    <property type="project" value="UniProtKB-KW"/>
</dbReference>
<dbReference type="EC" id="3.1.2.-" evidence="4"/>
<evidence type="ECO:0000256" key="1">
    <source>
        <dbReference type="ARBA" id="ARBA00008324"/>
    </source>
</evidence>
<dbReference type="EMBL" id="JBHRWI010000024">
    <property type="protein sequence ID" value="MFC3512598.1"/>
    <property type="molecule type" value="Genomic_DNA"/>
</dbReference>
<organism evidence="4 5">
    <name type="scientific">Amycolatopsis halotolerans</name>
    <dbReference type="NCBI Taxonomy" id="330083"/>
    <lineage>
        <taxon>Bacteria</taxon>
        <taxon>Bacillati</taxon>
        <taxon>Actinomycetota</taxon>
        <taxon>Actinomycetes</taxon>
        <taxon>Pseudonocardiales</taxon>
        <taxon>Pseudonocardiaceae</taxon>
        <taxon>Amycolatopsis</taxon>
    </lineage>
</organism>
<evidence type="ECO:0000256" key="2">
    <source>
        <dbReference type="ARBA" id="ARBA00022801"/>
    </source>
</evidence>
<dbReference type="InterPro" id="IPR006683">
    <property type="entry name" value="Thioestr_dom"/>
</dbReference>
<keyword evidence="5" id="KW-1185">Reference proteome</keyword>
<dbReference type="Pfam" id="PF03061">
    <property type="entry name" value="4HBT"/>
    <property type="match status" value="1"/>
</dbReference>
<accession>A0ABV7QH74</accession>
<name>A0ABV7QH74_9PSEU</name>
<dbReference type="InterPro" id="IPR039298">
    <property type="entry name" value="ACOT13"/>
</dbReference>
<protein>
    <submittedName>
        <fullName evidence="4">PaaI family thioesterase</fullName>
        <ecNumber evidence="4">3.1.2.-</ecNumber>
    </submittedName>
</protein>
<feature type="domain" description="Thioesterase" evidence="3">
    <location>
        <begin position="46"/>
        <end position="120"/>
    </location>
</feature>
<dbReference type="Proteomes" id="UP001595764">
    <property type="component" value="Unassembled WGS sequence"/>
</dbReference>
<dbReference type="Gene3D" id="3.10.129.10">
    <property type="entry name" value="Hotdog Thioesterase"/>
    <property type="match status" value="1"/>
</dbReference>
<dbReference type="PANTHER" id="PTHR21660">
    <property type="entry name" value="THIOESTERASE SUPERFAMILY MEMBER-RELATED"/>
    <property type="match status" value="1"/>
</dbReference>